<comment type="caution">
    <text evidence="11">The sequence shown here is derived from an EMBL/GenBank/DDBJ whole genome shotgun (WGS) entry which is preliminary data.</text>
</comment>
<evidence type="ECO:0000256" key="10">
    <source>
        <dbReference type="RuleBase" id="RU000461"/>
    </source>
</evidence>
<keyword evidence="6 10" id="KW-0560">Oxidoreductase</keyword>
<dbReference type="GO" id="GO:0004497">
    <property type="term" value="F:monooxygenase activity"/>
    <property type="evidence" value="ECO:0007669"/>
    <property type="project" value="UniProtKB-KW"/>
</dbReference>
<dbReference type="InterPro" id="IPR001128">
    <property type="entry name" value="Cyt_P450"/>
</dbReference>
<dbReference type="InterPro" id="IPR036396">
    <property type="entry name" value="Cyt_P450_sf"/>
</dbReference>
<keyword evidence="7 9" id="KW-0408">Iron</keyword>
<evidence type="ECO:0000256" key="7">
    <source>
        <dbReference type="ARBA" id="ARBA00023004"/>
    </source>
</evidence>
<evidence type="ECO:0000256" key="9">
    <source>
        <dbReference type="PIRSR" id="PIRSR602401-1"/>
    </source>
</evidence>
<keyword evidence="8 10" id="KW-0503">Monooxygenase</keyword>
<evidence type="ECO:0000256" key="5">
    <source>
        <dbReference type="ARBA" id="ARBA00022723"/>
    </source>
</evidence>
<dbReference type="Gene3D" id="1.10.630.10">
    <property type="entry name" value="Cytochrome P450"/>
    <property type="match status" value="1"/>
</dbReference>
<name>A0AAD6VV04_9AGAR</name>
<dbReference type="PANTHER" id="PTHR46300:SF7">
    <property type="entry name" value="P450, PUTATIVE (EUROFUNG)-RELATED"/>
    <property type="match status" value="1"/>
</dbReference>
<evidence type="ECO:0000256" key="6">
    <source>
        <dbReference type="ARBA" id="ARBA00023002"/>
    </source>
</evidence>
<dbReference type="GO" id="GO:0005506">
    <property type="term" value="F:iron ion binding"/>
    <property type="evidence" value="ECO:0007669"/>
    <property type="project" value="InterPro"/>
</dbReference>
<accession>A0AAD6VV04</accession>
<comment type="similarity">
    <text evidence="3 10">Belongs to the cytochrome P450 family.</text>
</comment>
<dbReference type="PRINTS" id="PR00385">
    <property type="entry name" value="P450"/>
</dbReference>
<gene>
    <name evidence="11" type="ORF">GGX14DRAFT_440830</name>
</gene>
<evidence type="ECO:0000256" key="8">
    <source>
        <dbReference type="ARBA" id="ARBA00023033"/>
    </source>
</evidence>
<dbReference type="InterPro" id="IPR017972">
    <property type="entry name" value="Cyt_P450_CS"/>
</dbReference>
<reference evidence="11" key="1">
    <citation type="submission" date="2023-03" db="EMBL/GenBank/DDBJ databases">
        <title>Massive genome expansion in bonnet fungi (Mycena s.s.) driven by repeated elements and novel gene families across ecological guilds.</title>
        <authorList>
            <consortium name="Lawrence Berkeley National Laboratory"/>
            <person name="Harder C.B."/>
            <person name="Miyauchi S."/>
            <person name="Viragh M."/>
            <person name="Kuo A."/>
            <person name="Thoen E."/>
            <person name="Andreopoulos B."/>
            <person name="Lu D."/>
            <person name="Skrede I."/>
            <person name="Drula E."/>
            <person name="Henrissat B."/>
            <person name="Morin E."/>
            <person name="Kohler A."/>
            <person name="Barry K."/>
            <person name="LaButti K."/>
            <person name="Morin E."/>
            <person name="Salamov A."/>
            <person name="Lipzen A."/>
            <person name="Mereny Z."/>
            <person name="Hegedus B."/>
            <person name="Baldrian P."/>
            <person name="Stursova M."/>
            <person name="Weitz H."/>
            <person name="Taylor A."/>
            <person name="Grigoriev I.V."/>
            <person name="Nagy L.G."/>
            <person name="Martin F."/>
            <person name="Kauserud H."/>
        </authorList>
    </citation>
    <scope>NUCLEOTIDE SEQUENCE</scope>
    <source>
        <strain evidence="11">9144</strain>
    </source>
</reference>
<proteinExistence type="inferred from homology"/>
<comment type="cofactor">
    <cofactor evidence="1 9">
        <name>heme</name>
        <dbReference type="ChEBI" id="CHEBI:30413"/>
    </cofactor>
</comment>
<keyword evidence="4 9" id="KW-0349">Heme</keyword>
<dbReference type="EMBL" id="JARJCW010000014">
    <property type="protein sequence ID" value="KAJ7217256.1"/>
    <property type="molecule type" value="Genomic_DNA"/>
</dbReference>
<evidence type="ECO:0000256" key="4">
    <source>
        <dbReference type="ARBA" id="ARBA00022617"/>
    </source>
</evidence>
<dbReference type="PANTHER" id="PTHR46300">
    <property type="entry name" value="P450, PUTATIVE (EUROFUNG)-RELATED-RELATED"/>
    <property type="match status" value="1"/>
</dbReference>
<dbReference type="PROSITE" id="PS00086">
    <property type="entry name" value="CYTOCHROME_P450"/>
    <property type="match status" value="1"/>
</dbReference>
<sequence>MGDTVIVLNSATAIDELLEDRSAIYSDRPPFPMLNDLVGFTWHFAFMPYGSEWKERRKVFMQQFQPSQVHLHRPAELKAARVLLQRLLESPDKYERHLRHMAGMVILSTAYGIDVQPEDDPHIAISEKALHAMSSTGNRFFLVDSFPILKHLPEFLPGAGFKKKAREWARAVTAMPKVPYEFVKRSRAAGTANSSIASRALDDIEESGDSRAEREKILEDALGACYAGGADTTVSALSFFVLAMTMFPDIQKKAQAAVDAVIGPSRLPDFDDSVPYVDAIMLELLRWRPVGPLGVPHAVTIDDIYKGYHIPAGAVVVGNSWAVLHDEKIYGPNTDRFIPERWLTESGEINKAMREPNAAFGFGRRICPGRDMAQWSLWISAASILATFNITKGLDENGVPVEPSGEFTSGLLCYPVPHKCDILPRSEAARALIQTALAV</sequence>
<feature type="binding site" description="axial binding residue" evidence="9">
    <location>
        <position position="367"/>
    </location>
    <ligand>
        <name>heme</name>
        <dbReference type="ChEBI" id="CHEBI:30413"/>
    </ligand>
    <ligandPart>
        <name>Fe</name>
        <dbReference type="ChEBI" id="CHEBI:18248"/>
    </ligandPart>
</feature>
<evidence type="ECO:0000256" key="3">
    <source>
        <dbReference type="ARBA" id="ARBA00010617"/>
    </source>
</evidence>
<evidence type="ECO:0000313" key="12">
    <source>
        <dbReference type="Proteomes" id="UP001219525"/>
    </source>
</evidence>
<dbReference type="Proteomes" id="UP001219525">
    <property type="component" value="Unassembled WGS sequence"/>
</dbReference>
<dbReference type="GO" id="GO:0016705">
    <property type="term" value="F:oxidoreductase activity, acting on paired donors, with incorporation or reduction of molecular oxygen"/>
    <property type="evidence" value="ECO:0007669"/>
    <property type="project" value="InterPro"/>
</dbReference>
<keyword evidence="12" id="KW-1185">Reference proteome</keyword>
<evidence type="ECO:0000256" key="1">
    <source>
        <dbReference type="ARBA" id="ARBA00001971"/>
    </source>
</evidence>
<organism evidence="11 12">
    <name type="scientific">Mycena pura</name>
    <dbReference type="NCBI Taxonomy" id="153505"/>
    <lineage>
        <taxon>Eukaryota</taxon>
        <taxon>Fungi</taxon>
        <taxon>Dikarya</taxon>
        <taxon>Basidiomycota</taxon>
        <taxon>Agaricomycotina</taxon>
        <taxon>Agaricomycetes</taxon>
        <taxon>Agaricomycetidae</taxon>
        <taxon>Agaricales</taxon>
        <taxon>Marasmiineae</taxon>
        <taxon>Mycenaceae</taxon>
        <taxon>Mycena</taxon>
    </lineage>
</organism>
<protein>
    <submittedName>
        <fullName evidence="11">Cytochrome P450</fullName>
    </submittedName>
</protein>
<dbReference type="Pfam" id="PF00067">
    <property type="entry name" value="p450"/>
    <property type="match status" value="1"/>
</dbReference>
<dbReference type="InterPro" id="IPR050364">
    <property type="entry name" value="Cytochrome_P450_fung"/>
</dbReference>
<evidence type="ECO:0000313" key="11">
    <source>
        <dbReference type="EMBL" id="KAJ7217256.1"/>
    </source>
</evidence>
<comment type="pathway">
    <text evidence="2">Secondary metabolite biosynthesis.</text>
</comment>
<keyword evidence="5 9" id="KW-0479">Metal-binding</keyword>
<dbReference type="AlphaFoldDB" id="A0AAD6VV04"/>
<dbReference type="GO" id="GO:0020037">
    <property type="term" value="F:heme binding"/>
    <property type="evidence" value="ECO:0007669"/>
    <property type="project" value="InterPro"/>
</dbReference>
<dbReference type="CDD" id="cd11065">
    <property type="entry name" value="CYP64-like"/>
    <property type="match status" value="1"/>
</dbReference>
<dbReference type="PRINTS" id="PR00463">
    <property type="entry name" value="EP450I"/>
</dbReference>
<evidence type="ECO:0000256" key="2">
    <source>
        <dbReference type="ARBA" id="ARBA00005179"/>
    </source>
</evidence>
<dbReference type="SUPFAM" id="SSF48264">
    <property type="entry name" value="Cytochrome P450"/>
    <property type="match status" value="1"/>
</dbReference>
<dbReference type="InterPro" id="IPR002401">
    <property type="entry name" value="Cyt_P450_E_grp-I"/>
</dbReference>